<dbReference type="EMBL" id="OOIN01000022">
    <property type="protein sequence ID" value="SPO28464.1"/>
    <property type="molecule type" value="Genomic_DNA"/>
</dbReference>
<dbReference type="PANTHER" id="PTHR10516:SF443">
    <property type="entry name" value="FK506-BINDING PROTEIN 59-RELATED"/>
    <property type="match status" value="1"/>
</dbReference>
<dbReference type="SUPFAM" id="SSF54534">
    <property type="entry name" value="FKBP-like"/>
    <property type="match status" value="1"/>
</dbReference>
<evidence type="ECO:0000313" key="9">
    <source>
        <dbReference type="Proteomes" id="UP000324022"/>
    </source>
</evidence>
<keyword evidence="3 6" id="KW-0697">Rotamase</keyword>
<name>A0A5C3ECR1_9BASI</name>
<evidence type="ECO:0000256" key="2">
    <source>
        <dbReference type="ARBA" id="ARBA00013194"/>
    </source>
</evidence>
<dbReference type="PANTHER" id="PTHR10516">
    <property type="entry name" value="PEPTIDYL-PROLYL CIS-TRANS ISOMERASE"/>
    <property type="match status" value="1"/>
</dbReference>
<keyword evidence="9" id="KW-1185">Reference proteome</keyword>
<comment type="similarity">
    <text evidence="5">Belongs to the FKBP-type PPIase family. FKBP1 subfamily.</text>
</comment>
<organism evidence="8 9">
    <name type="scientific">Ustilago trichophora</name>
    <dbReference type="NCBI Taxonomy" id="86804"/>
    <lineage>
        <taxon>Eukaryota</taxon>
        <taxon>Fungi</taxon>
        <taxon>Dikarya</taxon>
        <taxon>Basidiomycota</taxon>
        <taxon>Ustilaginomycotina</taxon>
        <taxon>Ustilaginomycetes</taxon>
        <taxon>Ustilaginales</taxon>
        <taxon>Ustilaginaceae</taxon>
        <taxon>Ustilago</taxon>
    </lineage>
</organism>
<evidence type="ECO:0000256" key="3">
    <source>
        <dbReference type="ARBA" id="ARBA00023110"/>
    </source>
</evidence>
<dbReference type="PROSITE" id="PS50059">
    <property type="entry name" value="FKBP_PPIASE"/>
    <property type="match status" value="1"/>
</dbReference>
<dbReference type="AlphaFoldDB" id="A0A5C3ECR1"/>
<dbReference type="OrthoDB" id="1902587at2759"/>
<dbReference type="GO" id="GO:0003755">
    <property type="term" value="F:peptidyl-prolyl cis-trans isomerase activity"/>
    <property type="evidence" value="ECO:0007669"/>
    <property type="project" value="UniProtKB-KW"/>
</dbReference>
<keyword evidence="4 6" id="KW-0413">Isomerase</keyword>
<dbReference type="Gene3D" id="3.10.50.40">
    <property type="match status" value="1"/>
</dbReference>
<dbReference type="Pfam" id="PF00254">
    <property type="entry name" value="FKBP_C"/>
    <property type="match status" value="1"/>
</dbReference>
<dbReference type="GO" id="GO:0005737">
    <property type="term" value="C:cytoplasm"/>
    <property type="evidence" value="ECO:0007669"/>
    <property type="project" value="TreeGrafter"/>
</dbReference>
<evidence type="ECO:0000313" key="8">
    <source>
        <dbReference type="EMBL" id="SPO28464.1"/>
    </source>
</evidence>
<gene>
    <name evidence="8" type="ORF">UTRI_04861</name>
</gene>
<evidence type="ECO:0000259" key="7">
    <source>
        <dbReference type="PROSITE" id="PS50059"/>
    </source>
</evidence>
<evidence type="ECO:0000256" key="1">
    <source>
        <dbReference type="ARBA" id="ARBA00000971"/>
    </source>
</evidence>
<comment type="catalytic activity">
    <reaction evidence="1 6">
        <text>[protein]-peptidylproline (omega=180) = [protein]-peptidylproline (omega=0)</text>
        <dbReference type="Rhea" id="RHEA:16237"/>
        <dbReference type="Rhea" id="RHEA-COMP:10747"/>
        <dbReference type="Rhea" id="RHEA-COMP:10748"/>
        <dbReference type="ChEBI" id="CHEBI:83833"/>
        <dbReference type="ChEBI" id="CHEBI:83834"/>
        <dbReference type="EC" id="5.2.1.8"/>
    </reaction>
</comment>
<dbReference type="EC" id="5.2.1.8" evidence="2 6"/>
<evidence type="ECO:0000256" key="4">
    <source>
        <dbReference type="ARBA" id="ARBA00023235"/>
    </source>
</evidence>
<dbReference type="Proteomes" id="UP000324022">
    <property type="component" value="Unassembled WGS sequence"/>
</dbReference>
<dbReference type="InterPro" id="IPR046357">
    <property type="entry name" value="PPIase_dom_sf"/>
</dbReference>
<proteinExistence type="inferred from homology"/>
<dbReference type="InterPro" id="IPR050689">
    <property type="entry name" value="FKBP-type_PPIase"/>
</dbReference>
<accession>A0A5C3ECR1</accession>
<protein>
    <recommendedName>
        <fullName evidence="2 6">peptidylprolyl isomerase</fullName>
        <ecNumber evidence="2 6">5.2.1.8</ecNumber>
    </recommendedName>
</protein>
<evidence type="ECO:0000256" key="6">
    <source>
        <dbReference type="PROSITE-ProRule" id="PRU00277"/>
    </source>
</evidence>
<reference evidence="8 9" key="1">
    <citation type="submission" date="2018-03" db="EMBL/GenBank/DDBJ databases">
        <authorList>
            <person name="Guldener U."/>
        </authorList>
    </citation>
    <scope>NUCLEOTIDE SEQUENCE [LARGE SCALE GENOMIC DNA]</scope>
    <source>
        <strain evidence="8 9">NBRC100155</strain>
    </source>
</reference>
<dbReference type="FunFam" id="3.10.50.40:FF:000025">
    <property type="entry name" value="Peptidylprolyl isomerase"/>
    <property type="match status" value="1"/>
</dbReference>
<evidence type="ECO:0000256" key="5">
    <source>
        <dbReference type="ARBA" id="ARBA00038106"/>
    </source>
</evidence>
<feature type="domain" description="PPIase FKBP-type" evidence="7">
    <location>
        <begin position="19"/>
        <end position="109"/>
    </location>
</feature>
<dbReference type="InterPro" id="IPR001179">
    <property type="entry name" value="PPIase_FKBP_dom"/>
</dbReference>
<sequence>MVQIERITPGDGKSFPKAGDTVTMHYTGTLAANGEEFDSSRKPGRGPFETAIGVGRVIQGWDQGVPQLSLGERAKLIIPANEGYGARGAGGVIPPNADLIFDVELLAINGKSVPNIIYINQMLPETQLNPIPNHPQPFL</sequence>